<keyword evidence="2" id="KW-1185">Reference proteome</keyword>
<dbReference type="AlphaFoldDB" id="A0A4D6M6M9"/>
<name>A0A4D6M6M9_VIGUN</name>
<proteinExistence type="predicted"/>
<dbReference type="Proteomes" id="UP000501690">
    <property type="component" value="Linkage Group LG6"/>
</dbReference>
<dbReference type="EMBL" id="CP039350">
    <property type="protein sequence ID" value="QCD97039.1"/>
    <property type="molecule type" value="Genomic_DNA"/>
</dbReference>
<gene>
    <name evidence="1" type="ORF">DEO72_LG6g1749</name>
</gene>
<sequence>MTSMVYLEQSGGEQCGGYNYFNWFADVGIRERGSASIVVIQDKCCGDVKNEEKIGGSVKIEENVVGTARNEARVGGTFNSQEMIRSCVMTEEVVAEMKKKINDLEICINSL</sequence>
<evidence type="ECO:0000313" key="1">
    <source>
        <dbReference type="EMBL" id="QCD97039.1"/>
    </source>
</evidence>
<organism evidence="1 2">
    <name type="scientific">Vigna unguiculata</name>
    <name type="common">Cowpea</name>
    <dbReference type="NCBI Taxonomy" id="3917"/>
    <lineage>
        <taxon>Eukaryota</taxon>
        <taxon>Viridiplantae</taxon>
        <taxon>Streptophyta</taxon>
        <taxon>Embryophyta</taxon>
        <taxon>Tracheophyta</taxon>
        <taxon>Spermatophyta</taxon>
        <taxon>Magnoliopsida</taxon>
        <taxon>eudicotyledons</taxon>
        <taxon>Gunneridae</taxon>
        <taxon>Pentapetalae</taxon>
        <taxon>rosids</taxon>
        <taxon>fabids</taxon>
        <taxon>Fabales</taxon>
        <taxon>Fabaceae</taxon>
        <taxon>Papilionoideae</taxon>
        <taxon>50 kb inversion clade</taxon>
        <taxon>NPAAA clade</taxon>
        <taxon>indigoferoid/millettioid clade</taxon>
        <taxon>Phaseoleae</taxon>
        <taxon>Vigna</taxon>
    </lineage>
</organism>
<accession>A0A4D6M6M9</accession>
<evidence type="ECO:0000313" key="2">
    <source>
        <dbReference type="Proteomes" id="UP000501690"/>
    </source>
</evidence>
<reference evidence="1 2" key="1">
    <citation type="submission" date="2019-04" db="EMBL/GenBank/DDBJ databases">
        <title>An improved genome assembly and genetic linkage map for asparagus bean, Vigna unguiculata ssp. sesquipedialis.</title>
        <authorList>
            <person name="Xia Q."/>
            <person name="Zhang R."/>
            <person name="Dong Y."/>
        </authorList>
    </citation>
    <scope>NUCLEOTIDE SEQUENCE [LARGE SCALE GENOMIC DNA]</scope>
    <source>
        <tissue evidence="1">Leaf</tissue>
    </source>
</reference>
<protein>
    <submittedName>
        <fullName evidence="1">Uncharacterized protein</fullName>
    </submittedName>
</protein>